<dbReference type="PROSITE" id="PS50297">
    <property type="entry name" value="ANK_REP_REGION"/>
    <property type="match status" value="7"/>
</dbReference>
<proteinExistence type="predicted"/>
<dbReference type="Pfam" id="PF13374">
    <property type="entry name" value="TPR_10"/>
    <property type="match status" value="1"/>
</dbReference>
<dbReference type="EMBL" id="KI912110">
    <property type="protein sequence ID" value="ETS85609.1"/>
    <property type="molecule type" value="Genomic_DNA"/>
</dbReference>
<dbReference type="InterPro" id="IPR011990">
    <property type="entry name" value="TPR-like_helical_dom_sf"/>
</dbReference>
<protein>
    <recommendedName>
        <fullName evidence="7">Protein kinase domain-containing protein</fullName>
    </recommendedName>
</protein>
<dbReference type="PROSITE" id="PS50088">
    <property type="entry name" value="ANK_REPEAT"/>
    <property type="match status" value="7"/>
</dbReference>
<dbReference type="InterPro" id="IPR017441">
    <property type="entry name" value="Protein_kinase_ATP_BS"/>
</dbReference>
<evidence type="ECO:0000256" key="3">
    <source>
        <dbReference type="ARBA" id="ARBA00022840"/>
    </source>
</evidence>
<feature type="binding site" evidence="6">
    <location>
        <position position="79"/>
    </location>
    <ligand>
        <name>ATP</name>
        <dbReference type="ChEBI" id="CHEBI:30616"/>
    </ligand>
</feature>
<dbReference type="PROSITE" id="PS00107">
    <property type="entry name" value="PROTEIN_KINASE_ATP"/>
    <property type="match status" value="1"/>
</dbReference>
<dbReference type="Gene3D" id="1.25.40.10">
    <property type="entry name" value="Tetratricopeptide repeat domain"/>
    <property type="match status" value="2"/>
</dbReference>
<feature type="repeat" description="ANK" evidence="5">
    <location>
        <begin position="966"/>
        <end position="998"/>
    </location>
</feature>
<accession>W3XHX8</accession>
<dbReference type="SMART" id="SM00220">
    <property type="entry name" value="S_TKc"/>
    <property type="match status" value="1"/>
</dbReference>
<evidence type="ECO:0000313" key="9">
    <source>
        <dbReference type="Proteomes" id="UP000030651"/>
    </source>
</evidence>
<dbReference type="InterPro" id="IPR000719">
    <property type="entry name" value="Prot_kinase_dom"/>
</dbReference>
<dbReference type="RefSeq" id="XP_007830406.1">
    <property type="nucleotide sequence ID" value="XM_007832215.1"/>
</dbReference>
<dbReference type="Proteomes" id="UP000030651">
    <property type="component" value="Unassembled WGS sequence"/>
</dbReference>
<dbReference type="Gene3D" id="1.10.510.10">
    <property type="entry name" value="Transferase(Phosphotransferase) domain 1"/>
    <property type="match status" value="1"/>
</dbReference>
<organism evidence="8 9">
    <name type="scientific">Pestalotiopsis fici (strain W106-1 / CGMCC3.15140)</name>
    <dbReference type="NCBI Taxonomy" id="1229662"/>
    <lineage>
        <taxon>Eukaryota</taxon>
        <taxon>Fungi</taxon>
        <taxon>Dikarya</taxon>
        <taxon>Ascomycota</taxon>
        <taxon>Pezizomycotina</taxon>
        <taxon>Sordariomycetes</taxon>
        <taxon>Xylariomycetidae</taxon>
        <taxon>Amphisphaeriales</taxon>
        <taxon>Sporocadaceae</taxon>
        <taxon>Pestalotiopsis</taxon>
    </lineage>
</organism>
<evidence type="ECO:0000256" key="4">
    <source>
        <dbReference type="ARBA" id="ARBA00023043"/>
    </source>
</evidence>
<dbReference type="SUPFAM" id="SSF48403">
    <property type="entry name" value="Ankyrin repeat"/>
    <property type="match status" value="1"/>
</dbReference>
<feature type="repeat" description="ANK" evidence="5">
    <location>
        <begin position="1102"/>
        <end position="1134"/>
    </location>
</feature>
<dbReference type="OrthoDB" id="195446at2759"/>
<evidence type="ECO:0000256" key="1">
    <source>
        <dbReference type="ARBA" id="ARBA00022737"/>
    </source>
</evidence>
<sequence>MSFDRFTTFDDPHLFTSAYPVRTKDSEPCNFITFLATAQRLRIPFLSITWEAHRSIIGAGATSRINQTLVNLKNAFAFKRIGDGDRRKAEAEIYECLISELMILGHPEIRNHPNIVELQGICWDIAPKSSAGATEATETVWPVLVFQKSQYGDMYNFAGLPVARELSINDRIKICRDIGNALAHLHLHGIIHGDIKPQNVLIFRSEDGSLSPKVADFGFSVLGAKDEDQITLHGTPLWRAPELDEYPTFSKSDAMKTDVFSFGLLCLWFILEEHLLQPFSFDGPTPLSIADNPSANGKLAVTQLANLKSAGALTNFVQRVLVKANTSIENKEILQDFFSACLSDDPGSRGADMIHAVDKLTGNRTPRVRPEYLANGTAPEDDDFGASFGGFGKTTEEQRLLSKQDKAAARLAILNFVVRQRQSGMHDNAGLFYTGMLDSGLISLEDMVDLYRRHGVFEEAEGITNMDIQRLGEVIGPDHIIVVSLKSILLTILESKGRWEEVGKLRSELMITVKKSLGHRHPVTITITQNLARDHFLQGQWREAAELWEDTYETSKLVLGKEHPQSLWNLSGLAEALQKLNRHAEATQIYLEIIDASKRTLGEEHIDTISFMGDLAAAYVAQGRFNEAEEGLLNLSLVAQRFFGHDDEHTLNAKGTLAGVYYMQGRYGEAEALAMETADISKGRLGIEHPNTLSHMHTIVVIHRGQRKWEAAKEIARETFRISSKIFGFQHKDTLTYANELAQNYQGLGRYEQAAKLGLEIVEASKKVFGPQNPSTLSSLQHLTTTYRCQGLDVDAEKLEKEIEGLQPLISIPKQAQHYREPPTAQSNDDFSADFSKFQISDPGTRNEDFSPDSVPDALDPAQDYMAINAAFFGAARKGDAAEVERLLSMGVGIEARTRAGGTALSIAAREGHVTVVEMLLANGADINAESITLYTPLDYAVWKDHAEVVELLLARGADMEAIHDHGGTTLHKAAAFGKLASIKLLLDAGANLEAQDEDGKTPLFWAFCFFSPNAVATLELLLERGANIEARNNLGMTPLLDAIETFSNAPIIELLLRKGADIEARDNMGWSPLLWAAEEEDEIIVEILLAKGADTEVRNQFGQTALSWACRRGFEDVVKLLLEHGVNIATRDDEGKTPLDWAREMGFDAISTLINTWQDKEI</sequence>
<dbReference type="Pfam" id="PF13637">
    <property type="entry name" value="Ank_4"/>
    <property type="match status" value="1"/>
</dbReference>
<gene>
    <name evidence="8" type="ORF">PFICI_03634</name>
</gene>
<dbReference type="PANTHER" id="PTHR24171:SF8">
    <property type="entry name" value="BRCA1-ASSOCIATED RING DOMAIN PROTEIN 1"/>
    <property type="match status" value="1"/>
</dbReference>
<feature type="repeat" description="ANK" evidence="5">
    <location>
        <begin position="1069"/>
        <end position="1101"/>
    </location>
</feature>
<feature type="repeat" description="ANK" evidence="5">
    <location>
        <begin position="900"/>
        <end position="932"/>
    </location>
</feature>
<dbReference type="eggNOG" id="KOG1187">
    <property type="taxonomic scope" value="Eukaryota"/>
</dbReference>
<dbReference type="HOGENOM" id="CLU_274973_0_0_1"/>
<dbReference type="SUPFAM" id="SSF56112">
    <property type="entry name" value="Protein kinase-like (PK-like)"/>
    <property type="match status" value="1"/>
</dbReference>
<evidence type="ECO:0000313" key="8">
    <source>
        <dbReference type="EMBL" id="ETS85609.1"/>
    </source>
</evidence>
<dbReference type="AlphaFoldDB" id="W3XHX8"/>
<evidence type="ECO:0000259" key="7">
    <source>
        <dbReference type="PROSITE" id="PS50011"/>
    </source>
</evidence>
<keyword evidence="3 6" id="KW-0067">ATP-binding</keyword>
<dbReference type="SUPFAM" id="SSF48452">
    <property type="entry name" value="TPR-like"/>
    <property type="match status" value="2"/>
</dbReference>
<feature type="repeat" description="ANK" evidence="5">
    <location>
        <begin position="933"/>
        <end position="965"/>
    </location>
</feature>
<keyword evidence="2 6" id="KW-0547">Nucleotide-binding</keyword>
<keyword evidence="1" id="KW-0677">Repeat</keyword>
<dbReference type="InterPro" id="IPR002110">
    <property type="entry name" value="Ankyrin_rpt"/>
</dbReference>
<dbReference type="GO" id="GO:0004672">
    <property type="term" value="F:protein kinase activity"/>
    <property type="evidence" value="ECO:0007669"/>
    <property type="project" value="InterPro"/>
</dbReference>
<dbReference type="PROSITE" id="PS00108">
    <property type="entry name" value="PROTEIN_KINASE_ST"/>
    <property type="match status" value="1"/>
</dbReference>
<dbReference type="PROSITE" id="PS50011">
    <property type="entry name" value="PROTEIN_KINASE_DOM"/>
    <property type="match status" value="1"/>
</dbReference>
<dbReference type="SMART" id="SM00248">
    <property type="entry name" value="ANK"/>
    <property type="match status" value="7"/>
</dbReference>
<dbReference type="PANTHER" id="PTHR24171">
    <property type="entry name" value="ANKYRIN REPEAT DOMAIN-CONTAINING PROTEIN 39-RELATED"/>
    <property type="match status" value="1"/>
</dbReference>
<dbReference type="GeneID" id="19268647"/>
<dbReference type="InterPro" id="IPR011009">
    <property type="entry name" value="Kinase-like_dom_sf"/>
</dbReference>
<dbReference type="Pfam" id="PF13424">
    <property type="entry name" value="TPR_12"/>
    <property type="match status" value="3"/>
</dbReference>
<reference evidence="9" key="1">
    <citation type="journal article" date="2015" name="BMC Genomics">
        <title>Genomic and transcriptomic analysis of the endophytic fungus Pestalotiopsis fici reveals its lifestyle and high potential for synthesis of natural products.</title>
        <authorList>
            <person name="Wang X."/>
            <person name="Zhang X."/>
            <person name="Liu L."/>
            <person name="Xiang M."/>
            <person name="Wang W."/>
            <person name="Sun X."/>
            <person name="Che Y."/>
            <person name="Guo L."/>
            <person name="Liu G."/>
            <person name="Guo L."/>
            <person name="Wang C."/>
            <person name="Yin W.B."/>
            <person name="Stadler M."/>
            <person name="Zhang X."/>
            <person name="Liu X."/>
        </authorList>
    </citation>
    <scope>NUCLEOTIDE SEQUENCE [LARGE SCALE GENOMIC DNA]</scope>
    <source>
        <strain evidence="9">W106-1 / CGMCC3.15140</strain>
    </source>
</reference>
<name>W3XHX8_PESFW</name>
<dbReference type="KEGG" id="pfy:PFICI_03634"/>
<dbReference type="PRINTS" id="PR01415">
    <property type="entry name" value="ANKYRIN"/>
</dbReference>
<dbReference type="GO" id="GO:0005524">
    <property type="term" value="F:ATP binding"/>
    <property type="evidence" value="ECO:0007669"/>
    <property type="project" value="UniProtKB-UniRule"/>
</dbReference>
<dbReference type="Pfam" id="PF12796">
    <property type="entry name" value="Ank_2"/>
    <property type="match status" value="2"/>
</dbReference>
<dbReference type="Pfam" id="PF00023">
    <property type="entry name" value="Ank"/>
    <property type="match status" value="1"/>
</dbReference>
<dbReference type="InterPro" id="IPR008271">
    <property type="entry name" value="Ser/Thr_kinase_AS"/>
</dbReference>
<dbReference type="eggNOG" id="KOG4177">
    <property type="taxonomic scope" value="Eukaryota"/>
</dbReference>
<dbReference type="Pfam" id="PF00069">
    <property type="entry name" value="Pkinase"/>
    <property type="match status" value="1"/>
</dbReference>
<keyword evidence="4 5" id="KW-0040">ANK repeat</keyword>
<dbReference type="InterPro" id="IPR036770">
    <property type="entry name" value="Ankyrin_rpt-contain_sf"/>
</dbReference>
<feature type="domain" description="Protein kinase" evidence="7">
    <location>
        <begin position="51"/>
        <end position="361"/>
    </location>
</feature>
<dbReference type="eggNOG" id="KOG1840">
    <property type="taxonomic scope" value="Eukaryota"/>
</dbReference>
<evidence type="ECO:0000256" key="5">
    <source>
        <dbReference type="PROSITE-ProRule" id="PRU00023"/>
    </source>
</evidence>
<evidence type="ECO:0000256" key="6">
    <source>
        <dbReference type="PROSITE-ProRule" id="PRU10141"/>
    </source>
</evidence>
<keyword evidence="9" id="KW-1185">Reference proteome</keyword>
<feature type="repeat" description="ANK" evidence="5">
    <location>
        <begin position="999"/>
        <end position="1034"/>
    </location>
</feature>
<feature type="repeat" description="ANK" evidence="5">
    <location>
        <begin position="1035"/>
        <end position="1068"/>
    </location>
</feature>
<dbReference type="Gene3D" id="1.25.40.20">
    <property type="entry name" value="Ankyrin repeat-containing domain"/>
    <property type="match status" value="1"/>
</dbReference>
<dbReference type="InParanoid" id="W3XHX8"/>
<evidence type="ECO:0000256" key="2">
    <source>
        <dbReference type="ARBA" id="ARBA00022741"/>
    </source>
</evidence>